<protein>
    <recommendedName>
        <fullName evidence="5">Peptidase S1 domain-containing protein</fullName>
    </recommendedName>
</protein>
<dbReference type="InterPro" id="IPR001254">
    <property type="entry name" value="Trypsin_dom"/>
</dbReference>
<gene>
    <name evidence="6" type="ORF">QSP1433_LOCUS14975</name>
    <name evidence="7" type="ORF">QSP1433_LOCUS14980</name>
</gene>
<evidence type="ECO:0000256" key="4">
    <source>
        <dbReference type="SAM" id="SignalP"/>
    </source>
</evidence>
<dbReference type="PRINTS" id="PR00722">
    <property type="entry name" value="CHYMOTRYPSIN"/>
</dbReference>
<keyword evidence="3" id="KW-0378">Hydrolase</keyword>
<accession>A0A7S2WR39</accession>
<dbReference type="EMBL" id="HBHK01023821">
    <property type="protein sequence ID" value="CAD9702616.1"/>
    <property type="molecule type" value="Transcribed_RNA"/>
</dbReference>
<evidence type="ECO:0000256" key="3">
    <source>
        <dbReference type="RuleBase" id="RU363034"/>
    </source>
</evidence>
<keyword evidence="3" id="KW-0645">Protease</keyword>
<evidence type="ECO:0000256" key="1">
    <source>
        <dbReference type="ARBA" id="ARBA00023026"/>
    </source>
</evidence>
<evidence type="ECO:0000313" key="6">
    <source>
        <dbReference type="EMBL" id="CAD9702616.1"/>
    </source>
</evidence>
<dbReference type="PANTHER" id="PTHR24260">
    <property type="match status" value="1"/>
</dbReference>
<keyword evidence="1" id="KW-0843">Virulence</keyword>
<dbReference type="InterPro" id="IPR009003">
    <property type="entry name" value="Peptidase_S1_PA"/>
</dbReference>
<dbReference type="GO" id="GO:0004252">
    <property type="term" value="F:serine-type endopeptidase activity"/>
    <property type="evidence" value="ECO:0007669"/>
    <property type="project" value="InterPro"/>
</dbReference>
<dbReference type="InterPro" id="IPR043504">
    <property type="entry name" value="Peptidase_S1_PA_chymotrypsin"/>
</dbReference>
<dbReference type="Gene3D" id="2.40.10.10">
    <property type="entry name" value="Trypsin-like serine proteases"/>
    <property type="match status" value="1"/>
</dbReference>
<dbReference type="PROSITE" id="PS00134">
    <property type="entry name" value="TRYPSIN_HIS"/>
    <property type="match status" value="1"/>
</dbReference>
<dbReference type="PROSITE" id="PS00135">
    <property type="entry name" value="TRYPSIN_SER"/>
    <property type="match status" value="1"/>
</dbReference>
<feature type="chain" id="PRO_5035593379" description="Peptidase S1 domain-containing protein" evidence="4">
    <location>
        <begin position="23"/>
        <end position="289"/>
    </location>
</feature>
<keyword evidence="3" id="KW-0720">Serine protease</keyword>
<sequence>MIARSLIAAILINSFVLDEALHSRTLIGNGKEVTSGYDWVVQLSTHQSGDGTVCTGSLIDRQWILTAAHCIIKLSNSADPPILQDELKRYARLKYYGPRKCGLFNDPILTTIRDNNFHPHPEARLAEQQGNEKALLLNDIALLKMDEPVNINPVAMFNGDRTLPNDGNVLGWGMAYKEKGGSADAFQNKLYMAPFNAYWDDEQCPAIAVQNNYFCVIDSRPNVAALKKSNICSGDSGGPFFAGGKRPVQYGVTSQAREDTPKFNNPNKPTLFTRVDRYQNWIQETIANN</sequence>
<dbReference type="InterPro" id="IPR018114">
    <property type="entry name" value="TRYPSIN_HIS"/>
</dbReference>
<organism evidence="7">
    <name type="scientific">Mucochytrium quahogii</name>
    <dbReference type="NCBI Taxonomy" id="96639"/>
    <lineage>
        <taxon>Eukaryota</taxon>
        <taxon>Sar</taxon>
        <taxon>Stramenopiles</taxon>
        <taxon>Bigyra</taxon>
        <taxon>Labyrinthulomycetes</taxon>
        <taxon>Thraustochytrida</taxon>
        <taxon>Thraustochytriidae</taxon>
        <taxon>Mucochytrium</taxon>
    </lineage>
</organism>
<dbReference type="EMBL" id="HBHK01023832">
    <property type="protein sequence ID" value="CAD9702633.1"/>
    <property type="molecule type" value="Transcribed_RNA"/>
</dbReference>
<dbReference type="SUPFAM" id="SSF50494">
    <property type="entry name" value="Trypsin-like serine proteases"/>
    <property type="match status" value="1"/>
</dbReference>
<dbReference type="Pfam" id="PF00089">
    <property type="entry name" value="Trypsin"/>
    <property type="match status" value="2"/>
</dbReference>
<keyword evidence="2" id="KW-1015">Disulfide bond</keyword>
<evidence type="ECO:0000256" key="2">
    <source>
        <dbReference type="ARBA" id="ARBA00023157"/>
    </source>
</evidence>
<feature type="signal peptide" evidence="4">
    <location>
        <begin position="1"/>
        <end position="22"/>
    </location>
</feature>
<name>A0A7S2WR39_9STRA</name>
<dbReference type="AlphaFoldDB" id="A0A7S2WR39"/>
<evidence type="ECO:0000313" key="7">
    <source>
        <dbReference type="EMBL" id="CAD9702633.1"/>
    </source>
</evidence>
<dbReference type="InterPro" id="IPR001314">
    <property type="entry name" value="Peptidase_S1A"/>
</dbReference>
<dbReference type="SMART" id="SM00020">
    <property type="entry name" value="Tryp_SPc"/>
    <property type="match status" value="1"/>
</dbReference>
<dbReference type="GO" id="GO:0006508">
    <property type="term" value="P:proteolysis"/>
    <property type="evidence" value="ECO:0007669"/>
    <property type="project" value="UniProtKB-KW"/>
</dbReference>
<dbReference type="PANTHER" id="PTHR24260:SF132">
    <property type="entry name" value="PEPTIDASE S1 DOMAIN-CONTAINING PROTEIN"/>
    <property type="match status" value="1"/>
</dbReference>
<dbReference type="InterPro" id="IPR051333">
    <property type="entry name" value="CLIP_Serine_Protease"/>
</dbReference>
<evidence type="ECO:0000259" key="5">
    <source>
        <dbReference type="PROSITE" id="PS50240"/>
    </source>
</evidence>
<reference evidence="7" key="1">
    <citation type="submission" date="2021-01" db="EMBL/GenBank/DDBJ databases">
        <authorList>
            <person name="Corre E."/>
            <person name="Pelletier E."/>
            <person name="Niang G."/>
            <person name="Scheremetjew M."/>
            <person name="Finn R."/>
            <person name="Kale V."/>
            <person name="Holt S."/>
            <person name="Cochrane G."/>
            <person name="Meng A."/>
            <person name="Brown T."/>
            <person name="Cohen L."/>
        </authorList>
    </citation>
    <scope>NUCLEOTIDE SEQUENCE</scope>
    <source>
        <strain evidence="7">NY070348D</strain>
    </source>
</reference>
<dbReference type="InterPro" id="IPR033116">
    <property type="entry name" value="TRYPSIN_SER"/>
</dbReference>
<keyword evidence="4" id="KW-0732">Signal</keyword>
<dbReference type="PROSITE" id="PS50240">
    <property type="entry name" value="TRYPSIN_DOM"/>
    <property type="match status" value="1"/>
</dbReference>
<feature type="domain" description="Peptidase S1" evidence="5">
    <location>
        <begin position="26"/>
        <end position="287"/>
    </location>
</feature>
<proteinExistence type="predicted"/>